<dbReference type="RefSeq" id="XP_024381921.1">
    <property type="nucleotide sequence ID" value="XM_024526153.2"/>
</dbReference>
<dbReference type="RefSeq" id="XP_024381923.1">
    <property type="nucleotide sequence ID" value="XM_024526155.2"/>
</dbReference>
<name>A0A2K1K711_PHYPA</name>
<dbReference type="SUPFAM" id="SSF52402">
    <property type="entry name" value="Adenine nucleotide alpha hydrolases-like"/>
    <property type="match status" value="1"/>
</dbReference>
<feature type="domain" description="UspA" evidence="1">
    <location>
        <begin position="7"/>
        <end position="157"/>
    </location>
</feature>
<dbReference type="EMBL" id="ABEU02000008">
    <property type="protein sequence ID" value="PNR49558.1"/>
    <property type="molecule type" value="Genomic_DNA"/>
</dbReference>
<evidence type="ECO:0000313" key="2">
    <source>
        <dbReference type="EMBL" id="PNR49558.1"/>
    </source>
</evidence>
<keyword evidence="4" id="KW-1185">Reference proteome</keyword>
<dbReference type="EnsemblPlants" id="Pp3c8_12890V3.1">
    <property type="protein sequence ID" value="Pp3c8_12890V3.1"/>
    <property type="gene ID" value="Pp3c8_12890"/>
</dbReference>
<proteinExistence type="predicted"/>
<reference evidence="2 4" key="1">
    <citation type="journal article" date="2008" name="Science">
        <title>The Physcomitrella genome reveals evolutionary insights into the conquest of land by plants.</title>
        <authorList>
            <person name="Rensing S."/>
            <person name="Lang D."/>
            <person name="Zimmer A."/>
            <person name="Terry A."/>
            <person name="Salamov A."/>
            <person name="Shapiro H."/>
            <person name="Nishiyama T."/>
            <person name="Perroud P.-F."/>
            <person name="Lindquist E."/>
            <person name="Kamisugi Y."/>
            <person name="Tanahashi T."/>
            <person name="Sakakibara K."/>
            <person name="Fujita T."/>
            <person name="Oishi K."/>
            <person name="Shin-I T."/>
            <person name="Kuroki Y."/>
            <person name="Toyoda A."/>
            <person name="Suzuki Y."/>
            <person name="Hashimoto A."/>
            <person name="Yamaguchi K."/>
            <person name="Sugano A."/>
            <person name="Kohara Y."/>
            <person name="Fujiyama A."/>
            <person name="Anterola A."/>
            <person name="Aoki S."/>
            <person name="Ashton N."/>
            <person name="Barbazuk W.B."/>
            <person name="Barker E."/>
            <person name="Bennetzen J."/>
            <person name="Bezanilla M."/>
            <person name="Blankenship R."/>
            <person name="Cho S.H."/>
            <person name="Dutcher S."/>
            <person name="Estelle M."/>
            <person name="Fawcett J.A."/>
            <person name="Gundlach H."/>
            <person name="Hanada K."/>
            <person name="Heyl A."/>
            <person name="Hicks K.A."/>
            <person name="Hugh J."/>
            <person name="Lohr M."/>
            <person name="Mayer K."/>
            <person name="Melkozernov A."/>
            <person name="Murata T."/>
            <person name="Nelson D."/>
            <person name="Pils B."/>
            <person name="Prigge M."/>
            <person name="Reiss B."/>
            <person name="Renner T."/>
            <person name="Rombauts S."/>
            <person name="Rushton P."/>
            <person name="Sanderfoot A."/>
            <person name="Schween G."/>
            <person name="Shiu S.-H."/>
            <person name="Stueber K."/>
            <person name="Theodoulou F.L."/>
            <person name="Tu H."/>
            <person name="Van de Peer Y."/>
            <person name="Verrier P.J."/>
            <person name="Waters E."/>
            <person name="Wood A."/>
            <person name="Yang L."/>
            <person name="Cove D."/>
            <person name="Cuming A."/>
            <person name="Hasebe M."/>
            <person name="Lucas S."/>
            <person name="Mishler D.B."/>
            <person name="Reski R."/>
            <person name="Grigoriev I."/>
            <person name="Quatrano R.S."/>
            <person name="Boore J.L."/>
        </authorList>
    </citation>
    <scope>NUCLEOTIDE SEQUENCE [LARGE SCALE GENOMIC DNA]</scope>
    <source>
        <strain evidence="3 4">cv. Gransden 2004</strain>
    </source>
</reference>
<accession>A0A2K1K711</accession>
<dbReference type="KEGG" id="ppp:112285383"/>
<dbReference type="InterPro" id="IPR006015">
    <property type="entry name" value="Universal_stress_UspA"/>
</dbReference>
<gene>
    <name evidence="3" type="primary">LOC112285383</name>
    <name evidence="2" type="ORF">PHYPA_011454</name>
</gene>
<reference evidence="3" key="3">
    <citation type="submission" date="2020-12" db="UniProtKB">
        <authorList>
            <consortium name="EnsemblPlants"/>
        </authorList>
    </citation>
    <scope>IDENTIFICATION</scope>
</reference>
<dbReference type="InterPro" id="IPR006016">
    <property type="entry name" value="UspA"/>
</dbReference>
<dbReference type="PRINTS" id="PR01438">
    <property type="entry name" value="UNVRSLSTRESS"/>
</dbReference>
<dbReference type="PANTHER" id="PTHR46100">
    <property type="entry name" value="IMP2'P"/>
    <property type="match status" value="1"/>
</dbReference>
<dbReference type="AlphaFoldDB" id="A0A2K1K711"/>
<reference evidence="2 4" key="2">
    <citation type="journal article" date="2018" name="Plant J.">
        <title>The Physcomitrella patens chromosome-scale assembly reveals moss genome structure and evolution.</title>
        <authorList>
            <person name="Lang D."/>
            <person name="Ullrich K.K."/>
            <person name="Murat F."/>
            <person name="Fuchs J."/>
            <person name="Jenkins J."/>
            <person name="Haas F.B."/>
            <person name="Piednoel M."/>
            <person name="Gundlach H."/>
            <person name="Van Bel M."/>
            <person name="Meyberg R."/>
            <person name="Vives C."/>
            <person name="Morata J."/>
            <person name="Symeonidi A."/>
            <person name="Hiss M."/>
            <person name="Muchero W."/>
            <person name="Kamisugi Y."/>
            <person name="Saleh O."/>
            <person name="Blanc G."/>
            <person name="Decker E.L."/>
            <person name="van Gessel N."/>
            <person name="Grimwood J."/>
            <person name="Hayes R.D."/>
            <person name="Graham S.W."/>
            <person name="Gunter L.E."/>
            <person name="McDaniel S.F."/>
            <person name="Hoernstein S.N.W."/>
            <person name="Larsson A."/>
            <person name="Li F.W."/>
            <person name="Perroud P.F."/>
            <person name="Phillips J."/>
            <person name="Ranjan P."/>
            <person name="Rokshar D.S."/>
            <person name="Rothfels C.J."/>
            <person name="Schneider L."/>
            <person name="Shu S."/>
            <person name="Stevenson D.W."/>
            <person name="Thummler F."/>
            <person name="Tillich M."/>
            <person name="Villarreal Aguilar J.C."/>
            <person name="Widiez T."/>
            <person name="Wong G.K."/>
            <person name="Wymore A."/>
            <person name="Zhang Y."/>
            <person name="Zimmer A.D."/>
            <person name="Quatrano R.S."/>
            <person name="Mayer K.F.X."/>
            <person name="Goodstein D."/>
            <person name="Casacuberta J.M."/>
            <person name="Vandepoele K."/>
            <person name="Reski R."/>
            <person name="Cuming A.C."/>
            <person name="Tuskan G.A."/>
            <person name="Maumus F."/>
            <person name="Salse J."/>
            <person name="Schmutz J."/>
            <person name="Rensing S.A."/>
        </authorList>
    </citation>
    <scope>NUCLEOTIDE SEQUENCE [LARGE SCALE GENOMIC DNA]</scope>
    <source>
        <strain evidence="3 4">cv. Gransden 2004</strain>
    </source>
</reference>
<dbReference type="CDD" id="cd23659">
    <property type="entry name" value="USP_At3g01520-like"/>
    <property type="match status" value="1"/>
</dbReference>
<dbReference type="RefSeq" id="XP_024381922.1">
    <property type="nucleotide sequence ID" value="XM_024526154.2"/>
</dbReference>
<dbReference type="InterPro" id="IPR014729">
    <property type="entry name" value="Rossmann-like_a/b/a_fold"/>
</dbReference>
<dbReference type="Gramene" id="Pp3c8_12890V3.1">
    <property type="protein sequence ID" value="Pp3c8_12890V3.1"/>
    <property type="gene ID" value="Pp3c8_12890"/>
</dbReference>
<dbReference type="PaxDb" id="3218-PP1S62_204V6.1"/>
<evidence type="ECO:0000313" key="4">
    <source>
        <dbReference type="Proteomes" id="UP000006727"/>
    </source>
</evidence>
<dbReference type="RefSeq" id="XP_024381924.1">
    <property type="nucleotide sequence ID" value="XM_024526156.2"/>
</dbReference>
<protein>
    <recommendedName>
        <fullName evidence="1">UspA domain-containing protein</fullName>
    </recommendedName>
</protein>
<dbReference type="OMA" id="PLQRVIM"/>
<organism evidence="2">
    <name type="scientific">Physcomitrium patens</name>
    <name type="common">Spreading-leaved earth moss</name>
    <name type="synonym">Physcomitrella patens</name>
    <dbReference type="NCBI Taxonomy" id="3218"/>
    <lineage>
        <taxon>Eukaryota</taxon>
        <taxon>Viridiplantae</taxon>
        <taxon>Streptophyta</taxon>
        <taxon>Embryophyta</taxon>
        <taxon>Bryophyta</taxon>
        <taxon>Bryophytina</taxon>
        <taxon>Bryopsida</taxon>
        <taxon>Funariidae</taxon>
        <taxon>Funariales</taxon>
        <taxon>Funariaceae</taxon>
        <taxon>Physcomitrium</taxon>
    </lineage>
</organism>
<dbReference type="FunCoup" id="A0A2K1K711">
    <property type="interactions" value="785"/>
</dbReference>
<dbReference type="STRING" id="3218.A0A2K1K711"/>
<dbReference type="PANTHER" id="PTHR46100:SF4">
    <property type="entry name" value="USPA DOMAIN-CONTAINING PROTEIN"/>
    <property type="match status" value="1"/>
</dbReference>
<evidence type="ECO:0000313" key="3">
    <source>
        <dbReference type="EnsemblPlants" id="Pp3c8_12890V3.1"/>
    </source>
</evidence>
<sequence length="161" mass="17951">MDGERYIGVALDYSPSSRYALKWSIKNVLRENDHLIIVVVNKDNLLEGGQPALWEASGTPLIPLQEAENIIYQQNYQLTIDEELKTVLHEAVAKKIVVVFKVYWGDAKEKLCSSVVDVPLDYLVMGCRGLSSIKRAFMGSVSNYVVNNVPCPVTIVKLPPS</sequence>
<dbReference type="Gene3D" id="3.40.50.620">
    <property type="entry name" value="HUPs"/>
    <property type="match status" value="1"/>
</dbReference>
<dbReference type="OrthoDB" id="843225at2759"/>
<dbReference type="Proteomes" id="UP000006727">
    <property type="component" value="Chromosome 8"/>
</dbReference>
<dbReference type="Gramene" id="Pp3c8_12890V3.2">
    <property type="protein sequence ID" value="Pp3c8_12890V3.2"/>
    <property type="gene ID" value="Pp3c8_12890"/>
</dbReference>
<dbReference type="Gramene" id="Pp3c8_12890V3.4">
    <property type="protein sequence ID" value="Pp3c8_12890V3.4"/>
    <property type="gene ID" value="Pp3c8_12890"/>
</dbReference>
<dbReference type="EnsemblPlants" id="Pp3c8_12890V3.3">
    <property type="protein sequence ID" value="Pp3c8_12890V3.3"/>
    <property type="gene ID" value="Pp3c8_12890"/>
</dbReference>
<dbReference type="GeneID" id="112285383"/>
<dbReference type="Gramene" id="Pp3c8_12890V3.3">
    <property type="protein sequence ID" value="Pp3c8_12890V3.3"/>
    <property type="gene ID" value="Pp3c8_12890"/>
</dbReference>
<dbReference type="Pfam" id="PF00582">
    <property type="entry name" value="Usp"/>
    <property type="match status" value="1"/>
</dbReference>
<dbReference type="EnsemblPlants" id="Pp3c8_12890V3.4">
    <property type="protein sequence ID" value="Pp3c8_12890V3.4"/>
    <property type="gene ID" value="Pp3c8_12890"/>
</dbReference>
<evidence type="ECO:0000259" key="1">
    <source>
        <dbReference type="Pfam" id="PF00582"/>
    </source>
</evidence>
<dbReference type="EnsemblPlants" id="Pp3c8_12890V3.2">
    <property type="protein sequence ID" value="Pp3c8_12890V3.2"/>
    <property type="gene ID" value="Pp3c8_12890"/>
</dbReference>